<gene>
    <name evidence="2" type="ORF">HA252_02150</name>
    <name evidence="3" type="ORF">J4203_03960</name>
</gene>
<dbReference type="Proteomes" id="UP000564964">
    <property type="component" value="Unassembled WGS sequence"/>
</dbReference>
<dbReference type="EMBL" id="JAGVWE010000003">
    <property type="protein sequence ID" value="MBS3063001.1"/>
    <property type="molecule type" value="Genomic_DNA"/>
</dbReference>
<keyword evidence="1" id="KW-0472">Membrane</keyword>
<reference evidence="3" key="3">
    <citation type="submission" date="2021-05" db="EMBL/GenBank/DDBJ databases">
        <title>Protein family content uncovers lineage relationships and bacterial pathway maintenance mechanisms in DPANN archaea.</title>
        <authorList>
            <person name="Castelle C.J."/>
            <person name="Meheust R."/>
            <person name="Jaffe A.L."/>
            <person name="Seitz K."/>
            <person name="Gong X."/>
            <person name="Baker B.J."/>
            <person name="Banfield J.F."/>
        </authorList>
    </citation>
    <scope>NUCLEOTIDE SEQUENCE</scope>
    <source>
        <strain evidence="3">RIFCSPLOWO2_01_FULL_58_19</strain>
    </source>
</reference>
<organism evidence="2 4">
    <name type="scientific">Candidatus Iainarchaeum sp</name>
    <dbReference type="NCBI Taxonomy" id="3101447"/>
    <lineage>
        <taxon>Archaea</taxon>
        <taxon>Candidatus Iainarchaeota</taxon>
        <taxon>Candidatus Iainarchaeia</taxon>
        <taxon>Candidatus Iainarchaeales</taxon>
        <taxon>Candidatus Iainarchaeaceae</taxon>
        <taxon>Candidatus Iainarchaeum</taxon>
    </lineage>
</organism>
<name>A0A7J4JEK2_9ARCH</name>
<comment type="caution">
    <text evidence="2">The sequence shown here is derived from an EMBL/GenBank/DDBJ whole genome shotgun (WGS) entry which is preliminary data.</text>
</comment>
<evidence type="ECO:0000256" key="1">
    <source>
        <dbReference type="SAM" id="Phobius"/>
    </source>
</evidence>
<evidence type="ECO:0000313" key="2">
    <source>
        <dbReference type="EMBL" id="HIH16183.1"/>
    </source>
</evidence>
<evidence type="ECO:0000313" key="3">
    <source>
        <dbReference type="EMBL" id="MBS3063001.1"/>
    </source>
</evidence>
<dbReference type="EMBL" id="DUGH01000052">
    <property type="protein sequence ID" value="HIH16183.1"/>
    <property type="molecule type" value="Genomic_DNA"/>
</dbReference>
<keyword evidence="1" id="KW-1133">Transmembrane helix</keyword>
<feature type="transmembrane region" description="Helical" evidence="1">
    <location>
        <begin position="24"/>
        <end position="57"/>
    </location>
</feature>
<proteinExistence type="predicted"/>
<reference evidence="4" key="1">
    <citation type="journal article" date="2020" name="bioRxiv">
        <title>A rank-normalized archaeal taxonomy based on genome phylogeny resolves widespread incomplete and uneven classifications.</title>
        <authorList>
            <person name="Rinke C."/>
            <person name="Chuvochina M."/>
            <person name="Mussig A.J."/>
            <person name="Chaumeil P.-A."/>
            <person name="Waite D.W."/>
            <person name="Whitman W.B."/>
            <person name="Parks D.H."/>
            <person name="Hugenholtz P."/>
        </authorList>
    </citation>
    <scope>NUCLEOTIDE SEQUENCE [LARGE SCALE GENOMIC DNA]</scope>
</reference>
<reference evidence="3" key="2">
    <citation type="submission" date="2021-03" db="EMBL/GenBank/DDBJ databases">
        <authorList>
            <person name="Jaffe A."/>
        </authorList>
    </citation>
    <scope>NUCLEOTIDE SEQUENCE</scope>
    <source>
        <strain evidence="3">RIFCSPLOWO2_01_FULL_58_19</strain>
    </source>
</reference>
<accession>A0A7J4JEK2</accession>
<evidence type="ECO:0000313" key="4">
    <source>
        <dbReference type="Proteomes" id="UP000564964"/>
    </source>
</evidence>
<keyword evidence="1" id="KW-0812">Transmembrane</keyword>
<protein>
    <submittedName>
        <fullName evidence="2">Uncharacterized protein</fullName>
    </submittedName>
</protein>
<sequence length="68" mass="7559">MALRNLVLEFGPGEYLDSFLIRPFYLAALPLVIADYALAIAAGTLLADVTYFVPVIFSYEARKKFLGE</sequence>
<dbReference type="AlphaFoldDB" id="A0A7J4JEK2"/>
<dbReference type="Proteomes" id="UP000678237">
    <property type="component" value="Unassembled WGS sequence"/>
</dbReference>